<reference evidence="1" key="1">
    <citation type="submission" date="2014-11" db="EMBL/GenBank/DDBJ databases">
        <authorList>
            <person name="Amaro Gonzalez C."/>
        </authorList>
    </citation>
    <scope>NUCLEOTIDE SEQUENCE</scope>
</reference>
<sequence>MTLITPVSNPMLNCSDGSPSTIVYIIFLALRTCSIYTQNRGCRTATSSIN</sequence>
<evidence type="ECO:0000313" key="1">
    <source>
        <dbReference type="EMBL" id="JAH64890.1"/>
    </source>
</evidence>
<name>A0A0E9UI16_ANGAN</name>
<accession>A0A0E9UI16</accession>
<proteinExistence type="predicted"/>
<reference evidence="1" key="2">
    <citation type="journal article" date="2015" name="Fish Shellfish Immunol.">
        <title>Early steps in the European eel (Anguilla anguilla)-Vibrio vulnificus interaction in the gills: Role of the RtxA13 toxin.</title>
        <authorList>
            <person name="Callol A."/>
            <person name="Pajuelo D."/>
            <person name="Ebbesson L."/>
            <person name="Teles M."/>
            <person name="MacKenzie S."/>
            <person name="Amaro C."/>
        </authorList>
    </citation>
    <scope>NUCLEOTIDE SEQUENCE</scope>
</reference>
<dbReference type="EMBL" id="GBXM01043687">
    <property type="protein sequence ID" value="JAH64890.1"/>
    <property type="molecule type" value="Transcribed_RNA"/>
</dbReference>
<protein>
    <submittedName>
        <fullName evidence="1">Uncharacterized protein</fullName>
    </submittedName>
</protein>
<organism evidence="1">
    <name type="scientific">Anguilla anguilla</name>
    <name type="common">European freshwater eel</name>
    <name type="synonym">Muraena anguilla</name>
    <dbReference type="NCBI Taxonomy" id="7936"/>
    <lineage>
        <taxon>Eukaryota</taxon>
        <taxon>Metazoa</taxon>
        <taxon>Chordata</taxon>
        <taxon>Craniata</taxon>
        <taxon>Vertebrata</taxon>
        <taxon>Euteleostomi</taxon>
        <taxon>Actinopterygii</taxon>
        <taxon>Neopterygii</taxon>
        <taxon>Teleostei</taxon>
        <taxon>Anguilliformes</taxon>
        <taxon>Anguillidae</taxon>
        <taxon>Anguilla</taxon>
    </lineage>
</organism>
<dbReference type="AlphaFoldDB" id="A0A0E9UI16"/>